<feature type="region of interest" description="Disordered" evidence="1">
    <location>
        <begin position="1"/>
        <end position="26"/>
    </location>
</feature>
<dbReference type="OMA" id="PCEAITH"/>
<reference evidence="4" key="1">
    <citation type="journal article" date="2012" name="Proc. Natl. Acad. Sci. U.S.A.">
        <title>Genome sequence of the button mushroom Agaricus bisporus reveals mechanisms governing adaptation to a humic-rich ecological niche.</title>
        <authorList>
            <person name="Morin E."/>
            <person name="Kohler A."/>
            <person name="Baker A.R."/>
            <person name="Foulongne-Oriol M."/>
            <person name="Lombard V."/>
            <person name="Nagy L.G."/>
            <person name="Ohm R.A."/>
            <person name="Patyshakuliyeva A."/>
            <person name="Brun A."/>
            <person name="Aerts A.L."/>
            <person name="Bailey A.M."/>
            <person name="Billette C."/>
            <person name="Coutinho P.M."/>
            <person name="Deakin G."/>
            <person name="Doddapaneni H."/>
            <person name="Floudas D."/>
            <person name="Grimwood J."/>
            <person name="Hilden K."/>
            <person name="Kuees U."/>
            <person name="LaButti K.M."/>
            <person name="Lapidus A."/>
            <person name="Lindquist E.A."/>
            <person name="Lucas S.M."/>
            <person name="Murat C."/>
            <person name="Riley R.W."/>
            <person name="Salamov A.A."/>
            <person name="Schmutz J."/>
            <person name="Subramanian V."/>
            <person name="Woesten H.A.B."/>
            <person name="Xu J."/>
            <person name="Eastwood D.C."/>
            <person name="Foster G.D."/>
            <person name="Sonnenberg A.S."/>
            <person name="Cullen D."/>
            <person name="de Vries R.P."/>
            <person name="Lundell T."/>
            <person name="Hibbett D.S."/>
            <person name="Henrissat B."/>
            <person name="Burton K.S."/>
            <person name="Kerrigan R.W."/>
            <person name="Challen M.P."/>
            <person name="Grigoriev I.V."/>
            <person name="Martin F."/>
        </authorList>
    </citation>
    <scope>NUCLEOTIDE SEQUENCE [LARGE SCALE GENOMIC DNA]</scope>
    <source>
        <strain evidence="4">JB137-S8 / ATCC MYA-4627 / FGSC 10392</strain>
    </source>
</reference>
<dbReference type="OrthoDB" id="184880at2759"/>
<protein>
    <recommendedName>
        <fullName evidence="2">Methyltransferase domain-containing protein</fullName>
    </recommendedName>
</protein>
<evidence type="ECO:0000259" key="2">
    <source>
        <dbReference type="Pfam" id="PF13649"/>
    </source>
</evidence>
<dbReference type="KEGG" id="abp:AGABI1DRAFT105476"/>
<dbReference type="InterPro" id="IPR029063">
    <property type="entry name" value="SAM-dependent_MTases_sf"/>
</dbReference>
<dbReference type="SUPFAM" id="SSF53335">
    <property type="entry name" value="S-adenosyl-L-methionine-dependent methyltransferases"/>
    <property type="match status" value="1"/>
</dbReference>
<name>K5X2W6_AGABU</name>
<dbReference type="AlphaFoldDB" id="K5X2W6"/>
<dbReference type="PANTHER" id="PTHR43591:SF24">
    <property type="entry name" value="2-METHOXY-6-POLYPRENYL-1,4-BENZOQUINOL METHYLASE, MITOCHONDRIAL"/>
    <property type="match status" value="1"/>
</dbReference>
<dbReference type="RefSeq" id="XP_007327869.1">
    <property type="nucleotide sequence ID" value="XM_007327807.1"/>
</dbReference>
<feature type="domain" description="Methyltransferase" evidence="2">
    <location>
        <begin position="66"/>
        <end position="166"/>
    </location>
</feature>
<dbReference type="InterPro" id="IPR041698">
    <property type="entry name" value="Methyltransf_25"/>
</dbReference>
<evidence type="ECO:0000313" key="3">
    <source>
        <dbReference type="EMBL" id="EKM82146.1"/>
    </source>
</evidence>
<dbReference type="HOGENOM" id="CLU_010595_9_3_1"/>
<dbReference type="GO" id="GO:0008168">
    <property type="term" value="F:methyltransferase activity"/>
    <property type="evidence" value="ECO:0007669"/>
    <property type="project" value="TreeGrafter"/>
</dbReference>
<dbReference type="CDD" id="cd02440">
    <property type="entry name" value="AdoMet_MTases"/>
    <property type="match status" value="1"/>
</dbReference>
<organism evidence="3 4">
    <name type="scientific">Agaricus bisporus var. burnettii (strain JB137-S8 / ATCC MYA-4627 / FGSC 10392)</name>
    <name type="common">White button mushroom</name>
    <dbReference type="NCBI Taxonomy" id="597362"/>
    <lineage>
        <taxon>Eukaryota</taxon>
        <taxon>Fungi</taxon>
        <taxon>Dikarya</taxon>
        <taxon>Basidiomycota</taxon>
        <taxon>Agaricomycotina</taxon>
        <taxon>Agaricomycetes</taxon>
        <taxon>Agaricomycetidae</taxon>
        <taxon>Agaricales</taxon>
        <taxon>Agaricineae</taxon>
        <taxon>Agaricaceae</taxon>
        <taxon>Agaricus</taxon>
    </lineage>
</organism>
<dbReference type="Gene3D" id="3.40.50.150">
    <property type="entry name" value="Vaccinia Virus protein VP39"/>
    <property type="match status" value="1"/>
</dbReference>
<dbReference type="eggNOG" id="ENOG502S8W5">
    <property type="taxonomic scope" value="Eukaryota"/>
</dbReference>
<gene>
    <name evidence="3" type="ORF">AGABI1DRAFT_105476</name>
</gene>
<accession>K5X2W6</accession>
<dbReference type="EMBL" id="JH971387">
    <property type="protein sequence ID" value="EKM82146.1"/>
    <property type="molecule type" value="Genomic_DNA"/>
</dbReference>
<evidence type="ECO:0000256" key="1">
    <source>
        <dbReference type="SAM" id="MobiDB-lite"/>
    </source>
</evidence>
<dbReference type="Pfam" id="PF13649">
    <property type="entry name" value="Methyltransf_25"/>
    <property type="match status" value="1"/>
</dbReference>
<dbReference type="Proteomes" id="UP000008493">
    <property type="component" value="Unassembled WGS sequence"/>
</dbReference>
<dbReference type="GeneID" id="18822155"/>
<sequence>MAFAEDVNGAERHHVSDSSESSPYKYCIPPNEQERARLDLQSEMINLTFENKLIWAPITLEKGAIVVDSGTGSGKKGLATWLFKSLAKEVPSTVTLRGIDISPRMFPLPETIPDNTSFISRSITSLPEDWTNTVTLIHQRLLMAALQADQWKTAISEMYRVLEPGGWVQLFEPKDWFVTPCEAITHHKIRRTRDKLIADLRHVTVNVIEYLQNWLKEAGFVNLTAQKREMPTGSWAGERGTLSMNATLGAFEAMKPLVIKEGGFGIVSTEEEYDAVLADLRRLCDDTPDTYFQYWVFTAQKPLP</sequence>
<dbReference type="PANTHER" id="PTHR43591">
    <property type="entry name" value="METHYLTRANSFERASE"/>
    <property type="match status" value="1"/>
</dbReference>
<keyword evidence="4" id="KW-1185">Reference proteome</keyword>
<evidence type="ECO:0000313" key="4">
    <source>
        <dbReference type="Proteomes" id="UP000008493"/>
    </source>
</evidence>
<dbReference type="InParanoid" id="K5X2W6"/>
<proteinExistence type="predicted"/>